<evidence type="ECO:0000256" key="2">
    <source>
        <dbReference type="ARBA" id="ARBA00023015"/>
    </source>
</evidence>
<evidence type="ECO:0000256" key="1">
    <source>
        <dbReference type="ARBA" id="ARBA00011046"/>
    </source>
</evidence>
<sequence length="126" mass="13403">MSPRRSPGVLEAEILTVLHEASGALSPGEVRGLLGDKGGGELSYSAVVTTLTRLYDKGIVTRERSGRAYRYATPADPSGLVAWRMSRLLDAEADHAPVLTHFISGLSTGDEELVRRLLLGEDGNGA</sequence>
<dbReference type="SUPFAM" id="SSF46785">
    <property type="entry name" value="Winged helix' DNA-binding domain"/>
    <property type="match status" value="1"/>
</dbReference>
<dbReference type="Pfam" id="PF03965">
    <property type="entry name" value="Penicillinase_R"/>
    <property type="match status" value="1"/>
</dbReference>
<evidence type="ECO:0000256" key="3">
    <source>
        <dbReference type="ARBA" id="ARBA00023125"/>
    </source>
</evidence>
<dbReference type="InterPro" id="IPR036390">
    <property type="entry name" value="WH_DNA-bd_sf"/>
</dbReference>
<protein>
    <submittedName>
        <fullName evidence="5">BlaI/MecI/CopY family transcriptional regulator</fullName>
    </submittedName>
</protein>
<evidence type="ECO:0000313" key="5">
    <source>
        <dbReference type="EMBL" id="MFC7599981.1"/>
    </source>
</evidence>
<dbReference type="EMBL" id="JBHTEE010000001">
    <property type="protein sequence ID" value="MFC7599981.1"/>
    <property type="molecule type" value="Genomic_DNA"/>
</dbReference>
<dbReference type="InterPro" id="IPR005650">
    <property type="entry name" value="BlaI_family"/>
</dbReference>
<keyword evidence="4" id="KW-0804">Transcription</keyword>
<comment type="caution">
    <text evidence="5">The sequence shown here is derived from an EMBL/GenBank/DDBJ whole genome shotgun (WGS) entry which is preliminary data.</text>
</comment>
<keyword evidence="6" id="KW-1185">Reference proteome</keyword>
<comment type="similarity">
    <text evidence="1">Belongs to the BlaI transcriptional regulatory family.</text>
</comment>
<evidence type="ECO:0000313" key="6">
    <source>
        <dbReference type="Proteomes" id="UP001596514"/>
    </source>
</evidence>
<evidence type="ECO:0000256" key="4">
    <source>
        <dbReference type="ARBA" id="ARBA00023163"/>
    </source>
</evidence>
<dbReference type="Gene3D" id="1.10.10.10">
    <property type="entry name" value="Winged helix-like DNA-binding domain superfamily/Winged helix DNA-binding domain"/>
    <property type="match status" value="1"/>
</dbReference>
<proteinExistence type="inferred from homology"/>
<keyword evidence="2" id="KW-0805">Transcription regulation</keyword>
<accession>A0ABW2SW16</accession>
<dbReference type="RefSeq" id="WP_343967222.1">
    <property type="nucleotide sequence ID" value="NZ_BAAAGK010000055.1"/>
</dbReference>
<name>A0ABW2SW16_9ACTN</name>
<gene>
    <name evidence="5" type="ORF">ACFQVD_07665</name>
</gene>
<dbReference type="InterPro" id="IPR036388">
    <property type="entry name" value="WH-like_DNA-bd_sf"/>
</dbReference>
<organism evidence="5 6">
    <name type="scientific">Streptosporangium amethystogenes subsp. fukuiense</name>
    <dbReference type="NCBI Taxonomy" id="698418"/>
    <lineage>
        <taxon>Bacteria</taxon>
        <taxon>Bacillati</taxon>
        <taxon>Actinomycetota</taxon>
        <taxon>Actinomycetes</taxon>
        <taxon>Streptosporangiales</taxon>
        <taxon>Streptosporangiaceae</taxon>
        <taxon>Streptosporangium</taxon>
    </lineage>
</organism>
<reference evidence="6" key="1">
    <citation type="journal article" date="2019" name="Int. J. Syst. Evol. Microbiol.">
        <title>The Global Catalogue of Microorganisms (GCM) 10K type strain sequencing project: providing services to taxonomists for standard genome sequencing and annotation.</title>
        <authorList>
            <consortium name="The Broad Institute Genomics Platform"/>
            <consortium name="The Broad Institute Genome Sequencing Center for Infectious Disease"/>
            <person name="Wu L."/>
            <person name="Ma J."/>
        </authorList>
    </citation>
    <scope>NUCLEOTIDE SEQUENCE [LARGE SCALE GENOMIC DNA]</scope>
    <source>
        <strain evidence="6">JCM 10083</strain>
    </source>
</reference>
<dbReference type="Proteomes" id="UP001596514">
    <property type="component" value="Unassembled WGS sequence"/>
</dbReference>
<keyword evidence="3" id="KW-0238">DNA-binding</keyword>